<dbReference type="Pfam" id="PF08241">
    <property type="entry name" value="Methyltransf_11"/>
    <property type="match status" value="1"/>
</dbReference>
<keyword evidence="1" id="KW-0472">Membrane</keyword>
<evidence type="ECO:0000313" key="3">
    <source>
        <dbReference type="EMBL" id="QHT12644.1"/>
    </source>
</evidence>
<organism evidence="3">
    <name type="scientific">viral metagenome</name>
    <dbReference type="NCBI Taxonomy" id="1070528"/>
    <lineage>
        <taxon>unclassified sequences</taxon>
        <taxon>metagenomes</taxon>
        <taxon>organismal metagenomes</taxon>
    </lineage>
</organism>
<dbReference type="AlphaFoldDB" id="A0A6C0D906"/>
<dbReference type="InterPro" id="IPR013216">
    <property type="entry name" value="Methyltransf_11"/>
</dbReference>
<dbReference type="SUPFAM" id="SSF53335">
    <property type="entry name" value="S-adenosyl-L-methionine-dependent methyltransferases"/>
    <property type="match status" value="1"/>
</dbReference>
<dbReference type="CDD" id="cd02440">
    <property type="entry name" value="AdoMet_MTases"/>
    <property type="match status" value="1"/>
</dbReference>
<dbReference type="EMBL" id="MN739549">
    <property type="protein sequence ID" value="QHT12644.1"/>
    <property type="molecule type" value="Genomic_DNA"/>
</dbReference>
<keyword evidence="1" id="KW-1133">Transmembrane helix</keyword>
<name>A0A6C0D906_9ZZZZ</name>
<proteinExistence type="predicted"/>
<dbReference type="InterPro" id="IPR029063">
    <property type="entry name" value="SAM-dependent_MTases_sf"/>
</dbReference>
<sequence length="315" mass="36472">MNNLLKSTFKPFKAITSTYKKTSTWGKVLFFVILIMIACSMFNKKKEGFEQTKNFMFKSGTDIYDDFYSDIYDFLVFSDVKDDYEVGEIINSTKPTQESIILDIGSGTGHHVGLLNKKGYKTVGLDKSQSMIKKAKENYPEYDFVQGDAMNAMQFQPNSFTHITCLYFTIYYIKDKTLFFNNCMKWLMPGGSLVVHIVDRDMFDPILPPANPLVMLTPQRYAKQRITNSTITFDDFKYNANFDLNPDKNSATFVEKFQNKNDGKTFRKQEHNMYMETEPDILSMAKTAGFIIKGKIDLIKSGYEYQYLYLFQKPA</sequence>
<dbReference type="GO" id="GO:0008757">
    <property type="term" value="F:S-adenosylmethionine-dependent methyltransferase activity"/>
    <property type="evidence" value="ECO:0007669"/>
    <property type="project" value="InterPro"/>
</dbReference>
<evidence type="ECO:0000256" key="1">
    <source>
        <dbReference type="SAM" id="Phobius"/>
    </source>
</evidence>
<feature type="transmembrane region" description="Helical" evidence="1">
    <location>
        <begin position="25"/>
        <end position="43"/>
    </location>
</feature>
<protein>
    <recommendedName>
        <fullName evidence="2">Methyltransferase type 11 domain-containing protein</fullName>
    </recommendedName>
</protein>
<evidence type="ECO:0000259" key="2">
    <source>
        <dbReference type="Pfam" id="PF08241"/>
    </source>
</evidence>
<dbReference type="PANTHER" id="PTHR43861">
    <property type="entry name" value="TRANS-ACONITATE 2-METHYLTRANSFERASE-RELATED"/>
    <property type="match status" value="1"/>
</dbReference>
<reference evidence="3" key="1">
    <citation type="journal article" date="2020" name="Nature">
        <title>Giant virus diversity and host interactions through global metagenomics.</title>
        <authorList>
            <person name="Schulz F."/>
            <person name="Roux S."/>
            <person name="Paez-Espino D."/>
            <person name="Jungbluth S."/>
            <person name="Walsh D.A."/>
            <person name="Denef V.J."/>
            <person name="McMahon K.D."/>
            <person name="Konstantinidis K.T."/>
            <person name="Eloe-Fadrosh E.A."/>
            <person name="Kyrpides N.C."/>
            <person name="Woyke T."/>
        </authorList>
    </citation>
    <scope>NUCLEOTIDE SEQUENCE</scope>
    <source>
        <strain evidence="3">GVMAG-M-3300023174-130</strain>
    </source>
</reference>
<keyword evidence="1" id="KW-0812">Transmembrane</keyword>
<feature type="domain" description="Methyltransferase type 11" evidence="2">
    <location>
        <begin position="102"/>
        <end position="195"/>
    </location>
</feature>
<accession>A0A6C0D906</accession>
<dbReference type="PANTHER" id="PTHR43861:SF1">
    <property type="entry name" value="TRANS-ACONITATE 2-METHYLTRANSFERASE"/>
    <property type="match status" value="1"/>
</dbReference>
<dbReference type="Gene3D" id="3.40.50.150">
    <property type="entry name" value="Vaccinia Virus protein VP39"/>
    <property type="match status" value="1"/>
</dbReference>